<keyword evidence="1" id="KW-1133">Transmembrane helix</keyword>
<accession>A0A2H3KLE2</accession>
<dbReference type="InterPro" id="IPR038731">
    <property type="entry name" value="RgtA/B/C-like"/>
</dbReference>
<keyword evidence="4" id="KW-1185">Reference proteome</keyword>
<feature type="transmembrane region" description="Helical" evidence="1">
    <location>
        <begin position="56"/>
        <end position="77"/>
    </location>
</feature>
<protein>
    <recommendedName>
        <fullName evidence="2">Glycosyltransferase RgtA/B/C/D-like domain-containing protein</fullName>
    </recommendedName>
</protein>
<feature type="transmembrane region" description="Helical" evidence="1">
    <location>
        <begin position="157"/>
        <end position="174"/>
    </location>
</feature>
<sequence length="497" mass="55363">MWWDEEWTLSVARHWVELDHYGRLRDGELARGGLEASFVVTVPVGLSMKLFGVGLWQGRLFGVFCAVGVILLLAALADRLFGRQVAWATVFAALLLTMHPQIHPLLQGRQVLAEMPMLLYLLAGYLALWWALRGHWLALLPAMLGLGLAWISKGQTAPFLLASLGTTLVAALLWRQWRVAGMVGLAMLGSYGTTRLLGLLSGWLPVDPALPLDPVEGLLGVIALVLNPFNRQFALTVLLVLGLPTLVALGWGLRSLWQQRGMAAGGKERDTYGTLEADQQATHDNLARWYMRLALLAFIGSWLGWFVLLSVGVPRYIAPPVVIGSIFVATMLRDFTANFALGQSMRRLTDLVTLRSPSWQGVGALVAIIMTTTALALTIQAMVRYYPGEDQAAFRVAALLNAEPPGTRIETYESELHFLLNQPYTFPPDQLHVELNRRSLLGEEVVIDYDPLKNDPDYLVVGRFARENRLYEPVIERGAFRLILEDSQYKVFERIRP</sequence>
<evidence type="ECO:0000259" key="2">
    <source>
        <dbReference type="Pfam" id="PF13231"/>
    </source>
</evidence>
<dbReference type="EMBL" id="LYXE01000110">
    <property type="protein sequence ID" value="PDV98097.1"/>
    <property type="molecule type" value="Genomic_DNA"/>
</dbReference>
<gene>
    <name evidence="3" type="ORF">A9Q02_03180</name>
</gene>
<evidence type="ECO:0000313" key="4">
    <source>
        <dbReference type="Proteomes" id="UP000220922"/>
    </source>
</evidence>
<feature type="transmembrane region" description="Helical" evidence="1">
    <location>
        <begin position="289"/>
        <end position="311"/>
    </location>
</feature>
<feature type="transmembrane region" description="Helical" evidence="1">
    <location>
        <begin position="317"/>
        <end position="341"/>
    </location>
</feature>
<reference evidence="3 4" key="1">
    <citation type="submission" date="2016-05" db="EMBL/GenBank/DDBJ databases">
        <authorList>
            <person name="Lavstsen T."/>
            <person name="Jespersen J.S."/>
        </authorList>
    </citation>
    <scope>NUCLEOTIDE SEQUENCE [LARGE SCALE GENOMIC DNA]</scope>
    <source>
        <strain evidence="3 4">B7-9</strain>
    </source>
</reference>
<feature type="transmembrane region" description="Helical" evidence="1">
    <location>
        <begin position="181"/>
        <end position="204"/>
    </location>
</feature>
<dbReference type="AlphaFoldDB" id="A0A2H3KLE2"/>
<comment type="caution">
    <text evidence="3">The sequence shown here is derived from an EMBL/GenBank/DDBJ whole genome shotgun (WGS) entry which is preliminary data.</text>
</comment>
<evidence type="ECO:0000313" key="3">
    <source>
        <dbReference type="EMBL" id="PDV98097.1"/>
    </source>
</evidence>
<dbReference type="Pfam" id="PF13231">
    <property type="entry name" value="PMT_2"/>
    <property type="match status" value="1"/>
</dbReference>
<feature type="transmembrane region" description="Helical" evidence="1">
    <location>
        <begin position="362"/>
        <end position="383"/>
    </location>
</feature>
<dbReference type="Proteomes" id="UP000220922">
    <property type="component" value="Unassembled WGS sequence"/>
</dbReference>
<keyword evidence="1" id="KW-0472">Membrane</keyword>
<evidence type="ECO:0000256" key="1">
    <source>
        <dbReference type="SAM" id="Phobius"/>
    </source>
</evidence>
<feature type="domain" description="Glycosyltransferase RgtA/B/C/D-like" evidence="2">
    <location>
        <begin position="45"/>
        <end position="177"/>
    </location>
</feature>
<keyword evidence="1" id="KW-0812">Transmembrane</keyword>
<proteinExistence type="predicted"/>
<feature type="transmembrane region" description="Helical" evidence="1">
    <location>
        <begin position="233"/>
        <end position="253"/>
    </location>
</feature>
<name>A0A2H3KLE2_9CHLR</name>
<organism evidence="3 4">
    <name type="scientific">Candidatus Chloroploca asiatica</name>
    <dbReference type="NCBI Taxonomy" id="1506545"/>
    <lineage>
        <taxon>Bacteria</taxon>
        <taxon>Bacillati</taxon>
        <taxon>Chloroflexota</taxon>
        <taxon>Chloroflexia</taxon>
        <taxon>Chloroflexales</taxon>
        <taxon>Chloroflexineae</taxon>
        <taxon>Oscillochloridaceae</taxon>
        <taxon>Candidatus Chloroploca</taxon>
    </lineage>
</organism>